<proteinExistence type="predicted"/>
<dbReference type="InterPro" id="IPR018247">
    <property type="entry name" value="EF_Hand_1_Ca_BS"/>
</dbReference>
<dbReference type="InterPro" id="IPR029030">
    <property type="entry name" value="Caspase-like_dom_sf"/>
</dbReference>
<dbReference type="AlphaFoldDB" id="A0A1Y6C3G2"/>
<dbReference type="Gene3D" id="3.40.50.1460">
    <property type="match status" value="1"/>
</dbReference>
<dbReference type="STRING" id="1513793.SAMN06296036_11389"/>
<dbReference type="RefSeq" id="WP_132321129.1">
    <property type="nucleotide sequence ID" value="NZ_FWZT01000013.1"/>
</dbReference>
<dbReference type="PROSITE" id="PS00018">
    <property type="entry name" value="EF_HAND_1"/>
    <property type="match status" value="1"/>
</dbReference>
<evidence type="ECO:0000313" key="1">
    <source>
        <dbReference type="EMBL" id="SMF43666.1"/>
    </source>
</evidence>
<accession>A0A1Y6C3G2</accession>
<dbReference type="Proteomes" id="UP000192907">
    <property type="component" value="Unassembled WGS sequence"/>
</dbReference>
<keyword evidence="2" id="KW-1185">Reference proteome</keyword>
<reference evidence="2" key="1">
    <citation type="submission" date="2017-04" db="EMBL/GenBank/DDBJ databases">
        <authorList>
            <person name="Varghese N."/>
            <person name="Submissions S."/>
        </authorList>
    </citation>
    <scope>NUCLEOTIDE SEQUENCE [LARGE SCALE GENOMIC DNA]</scope>
    <source>
        <strain evidence="2">RKEM611</strain>
    </source>
</reference>
<organism evidence="1 2">
    <name type="scientific">Pseudobacteriovorax antillogorgiicola</name>
    <dbReference type="NCBI Taxonomy" id="1513793"/>
    <lineage>
        <taxon>Bacteria</taxon>
        <taxon>Pseudomonadati</taxon>
        <taxon>Bdellovibrionota</taxon>
        <taxon>Oligoflexia</taxon>
        <taxon>Oligoflexales</taxon>
        <taxon>Pseudobacteriovoracaceae</taxon>
        <taxon>Pseudobacteriovorax</taxon>
    </lineage>
</organism>
<sequence length="528" mass="59599">MTPQILSLFLLILWIFNTNQIFAAKKNLTFVLAVSSPRSYDKSLPALRYSEKDSERFLSVMRSVGGVQPEHILQVDEPSVEQFREVFKKARSTLQDCPSCQGKFVFYYTGHSDKDGLHLKDGPMPKGELHQLLADVDARSRVAILDSCFAAALSKKGVTRLSSEVFLPVARYDEPSGYVFLAATSDRDYAFESDRLRGSIFTHYLNTGLVGHADSDDDGIVAVNELYSYVYKQMKSETSVVGFDPVQQNPEFVSQLAGKGALAMSFPKRSSGYVRVGEDLGGMLKINRQDGIQHFSISKKLGESQKVQLPIGTYHIIVSNGPMVGSKQIEVAKDQELMVYADNMHWLPRSRWNSMQKKGGSTRDDNHLSFLFALFNQNSQTLDQHTYASFQVPSDHLSIGGRDHSLFYDFFIENQNFEDWKYSSFGIHYGIQYESSFNFFYKPQPLSMSAGIGAKLYRHEERNSWDWWSDSSSKKSQSIADSLFLRVNPHWVLDQYSVGAFINLNHSISSESLKGVNGKINIGMSFSF</sequence>
<dbReference type="SUPFAM" id="SSF52129">
    <property type="entry name" value="Caspase-like"/>
    <property type="match status" value="1"/>
</dbReference>
<protein>
    <recommendedName>
        <fullName evidence="3">Caspase domain-containing protein</fullName>
    </recommendedName>
</protein>
<name>A0A1Y6C3G2_9BACT</name>
<evidence type="ECO:0008006" key="3">
    <source>
        <dbReference type="Google" id="ProtNLM"/>
    </source>
</evidence>
<dbReference type="OrthoDB" id="9804257at2"/>
<gene>
    <name evidence="1" type="ORF">SAMN06296036_11389</name>
</gene>
<dbReference type="EMBL" id="FWZT01000013">
    <property type="protein sequence ID" value="SMF43666.1"/>
    <property type="molecule type" value="Genomic_DNA"/>
</dbReference>
<evidence type="ECO:0000313" key="2">
    <source>
        <dbReference type="Proteomes" id="UP000192907"/>
    </source>
</evidence>